<feature type="domain" description="Tetrapyrrole biosynthesis uroporphyrinogen III synthase" evidence="1">
    <location>
        <begin position="68"/>
        <end position="296"/>
    </location>
</feature>
<dbReference type="CDD" id="cd06578">
    <property type="entry name" value="HemD"/>
    <property type="match status" value="1"/>
</dbReference>
<sequence length="317" mass="35258">MMNRHSYIALLKTKSTPTDGYENICRSSQLNNGVNIVPQFVPVLLHKFNDKGMSVLGDLITNQMIGNEVKSKYGGMIFTSQRAVEAFAAALSEMQDLKEVSAFQNIPFYSVGPATTKALAAIPQIPNIQIFGEHTGNGKDLAAFMLQHYNAWFETKPELKRPLLFLVGEQRRDIIPKTLMDPSLDSLLRIEVTEQVVYETTEMPTFAEDFAKERDLDAYKKAISRWIVVFSPTGCDTVLRGLGMLDAASGKVIPGKREPGTYIATIGPTTRQHLLDSFDFEPDICAKTPSPEGIIEGIIEFESISFIARNTETKKDN</sequence>
<evidence type="ECO:0000313" key="2">
    <source>
        <dbReference type="EMBL" id="CEJ93413.1"/>
    </source>
</evidence>
<dbReference type="PANTHER" id="PTHR12390">
    <property type="entry name" value="UROPORPHYRINOGEN III SYNTHASE"/>
    <property type="match status" value="1"/>
</dbReference>
<dbReference type="EMBL" id="CDHN01000005">
    <property type="protein sequence ID" value="CEJ93413.1"/>
    <property type="molecule type" value="Genomic_DNA"/>
</dbReference>
<dbReference type="OrthoDB" id="5595751at2759"/>
<dbReference type="PANTHER" id="PTHR12390:SF0">
    <property type="entry name" value="UROPORPHYRINOGEN-III SYNTHASE"/>
    <property type="match status" value="1"/>
</dbReference>
<evidence type="ECO:0000259" key="1">
    <source>
        <dbReference type="Pfam" id="PF02602"/>
    </source>
</evidence>
<accession>A0A0A1TPI1</accession>
<gene>
    <name evidence="2" type="ORF">VHEMI09003</name>
</gene>
<name>A0A0A1TPI1_9HYPO</name>
<dbReference type="GO" id="GO:0005829">
    <property type="term" value="C:cytosol"/>
    <property type="evidence" value="ECO:0007669"/>
    <property type="project" value="TreeGrafter"/>
</dbReference>
<dbReference type="Proteomes" id="UP000039046">
    <property type="component" value="Unassembled WGS sequence"/>
</dbReference>
<proteinExistence type="predicted"/>
<protein>
    <recommendedName>
        <fullName evidence="1">Tetrapyrrole biosynthesis uroporphyrinogen III synthase domain-containing protein</fullName>
    </recommendedName>
</protein>
<dbReference type="UniPathway" id="UPA00251">
    <property type="reaction ID" value="UER00320"/>
</dbReference>
<dbReference type="Gene3D" id="3.40.50.10090">
    <property type="match status" value="2"/>
</dbReference>
<dbReference type="InterPro" id="IPR039793">
    <property type="entry name" value="UROS/Hem4"/>
</dbReference>
<keyword evidence="3" id="KW-1185">Reference proteome</keyword>
<dbReference type="GO" id="GO:0004852">
    <property type="term" value="F:uroporphyrinogen-III synthase activity"/>
    <property type="evidence" value="ECO:0007669"/>
    <property type="project" value="InterPro"/>
</dbReference>
<dbReference type="Pfam" id="PF02602">
    <property type="entry name" value="HEM4"/>
    <property type="match status" value="1"/>
</dbReference>
<evidence type="ECO:0000313" key="3">
    <source>
        <dbReference type="Proteomes" id="UP000039046"/>
    </source>
</evidence>
<dbReference type="FunFam" id="3.40.50.10090:FF:000011">
    <property type="entry name" value="Uroporphyrinogen-III synthase (UroS), putative"/>
    <property type="match status" value="1"/>
</dbReference>
<reference evidence="2 3" key="1">
    <citation type="journal article" date="2015" name="Genome Announc.">
        <title>Draft Genome Sequence and Gene Annotation of the Entomopathogenic Fungus Verticillium hemipterigenum.</title>
        <authorList>
            <person name="Horn F."/>
            <person name="Habel A."/>
            <person name="Scharf D.H."/>
            <person name="Dworschak J."/>
            <person name="Brakhage A.A."/>
            <person name="Guthke R."/>
            <person name="Hertweck C."/>
            <person name="Linde J."/>
        </authorList>
    </citation>
    <scope>NUCLEOTIDE SEQUENCE [LARGE SCALE GENOMIC DNA]</scope>
</reference>
<dbReference type="GO" id="GO:0006782">
    <property type="term" value="P:protoporphyrinogen IX biosynthetic process"/>
    <property type="evidence" value="ECO:0007669"/>
    <property type="project" value="UniProtKB-UniPathway"/>
</dbReference>
<organism evidence="2 3">
    <name type="scientific">[Torrubiella] hemipterigena</name>
    <dbReference type="NCBI Taxonomy" id="1531966"/>
    <lineage>
        <taxon>Eukaryota</taxon>
        <taxon>Fungi</taxon>
        <taxon>Dikarya</taxon>
        <taxon>Ascomycota</taxon>
        <taxon>Pezizomycotina</taxon>
        <taxon>Sordariomycetes</taxon>
        <taxon>Hypocreomycetidae</taxon>
        <taxon>Hypocreales</taxon>
        <taxon>Clavicipitaceae</taxon>
        <taxon>Clavicipitaceae incertae sedis</taxon>
        <taxon>'Torrubiella' clade</taxon>
    </lineage>
</organism>
<dbReference type="SUPFAM" id="SSF69618">
    <property type="entry name" value="HemD-like"/>
    <property type="match status" value="1"/>
</dbReference>
<dbReference type="InterPro" id="IPR036108">
    <property type="entry name" value="4pyrrol_syn_uPrphyn_synt_sf"/>
</dbReference>
<dbReference type="GO" id="GO:0006780">
    <property type="term" value="P:uroporphyrinogen III biosynthetic process"/>
    <property type="evidence" value="ECO:0007669"/>
    <property type="project" value="InterPro"/>
</dbReference>
<dbReference type="InterPro" id="IPR003754">
    <property type="entry name" value="4pyrrol_synth_uPrphyn_synth"/>
</dbReference>
<dbReference type="STRING" id="1531966.A0A0A1TPI1"/>
<dbReference type="AlphaFoldDB" id="A0A0A1TPI1"/>
<dbReference type="HOGENOM" id="CLU_051874_0_0_1"/>